<dbReference type="EMBL" id="GBXM01009052">
    <property type="protein sequence ID" value="JAH99525.1"/>
    <property type="molecule type" value="Transcribed_RNA"/>
</dbReference>
<dbReference type="AlphaFoldDB" id="A0A0E9XCF5"/>
<reference evidence="1" key="2">
    <citation type="journal article" date="2015" name="Fish Shellfish Immunol.">
        <title>Early steps in the European eel (Anguilla anguilla)-Vibrio vulnificus interaction in the gills: Role of the RtxA13 toxin.</title>
        <authorList>
            <person name="Callol A."/>
            <person name="Pajuelo D."/>
            <person name="Ebbesson L."/>
            <person name="Teles M."/>
            <person name="MacKenzie S."/>
            <person name="Amaro C."/>
        </authorList>
    </citation>
    <scope>NUCLEOTIDE SEQUENCE</scope>
</reference>
<accession>A0A0E9XCF5</accession>
<reference evidence="1" key="1">
    <citation type="submission" date="2014-11" db="EMBL/GenBank/DDBJ databases">
        <authorList>
            <person name="Amaro Gonzalez C."/>
        </authorList>
    </citation>
    <scope>NUCLEOTIDE SEQUENCE</scope>
</reference>
<organism evidence="1">
    <name type="scientific">Anguilla anguilla</name>
    <name type="common">European freshwater eel</name>
    <name type="synonym">Muraena anguilla</name>
    <dbReference type="NCBI Taxonomy" id="7936"/>
    <lineage>
        <taxon>Eukaryota</taxon>
        <taxon>Metazoa</taxon>
        <taxon>Chordata</taxon>
        <taxon>Craniata</taxon>
        <taxon>Vertebrata</taxon>
        <taxon>Euteleostomi</taxon>
        <taxon>Actinopterygii</taxon>
        <taxon>Neopterygii</taxon>
        <taxon>Teleostei</taxon>
        <taxon>Anguilliformes</taxon>
        <taxon>Anguillidae</taxon>
        <taxon>Anguilla</taxon>
    </lineage>
</organism>
<proteinExistence type="predicted"/>
<name>A0A0E9XCF5_ANGAN</name>
<sequence length="41" mass="5112">MFKFYQEYSVNIYHRLAIYDRYIRVIPRDSASTYGRIFRCV</sequence>
<protein>
    <submittedName>
        <fullName evidence="1">Uncharacterized protein</fullName>
    </submittedName>
</protein>
<evidence type="ECO:0000313" key="1">
    <source>
        <dbReference type="EMBL" id="JAH99525.1"/>
    </source>
</evidence>